<keyword evidence="7" id="KW-0067">ATP-binding</keyword>
<comment type="catalytic activity">
    <reaction evidence="10">
        <text>tRNA(Gly) + glycine + ATP = glycyl-tRNA(Gly) + AMP + diphosphate</text>
        <dbReference type="Rhea" id="RHEA:16013"/>
        <dbReference type="Rhea" id="RHEA-COMP:9664"/>
        <dbReference type="Rhea" id="RHEA-COMP:9683"/>
        <dbReference type="ChEBI" id="CHEBI:30616"/>
        <dbReference type="ChEBI" id="CHEBI:33019"/>
        <dbReference type="ChEBI" id="CHEBI:57305"/>
        <dbReference type="ChEBI" id="CHEBI:78442"/>
        <dbReference type="ChEBI" id="CHEBI:78522"/>
        <dbReference type="ChEBI" id="CHEBI:456215"/>
        <dbReference type="EC" id="6.1.1.14"/>
    </reaction>
</comment>
<evidence type="ECO:0000256" key="4">
    <source>
        <dbReference type="ARBA" id="ARBA00022490"/>
    </source>
</evidence>
<evidence type="ECO:0000256" key="1">
    <source>
        <dbReference type="ARBA" id="ARBA00004496"/>
    </source>
</evidence>
<comment type="subcellular location">
    <subcellularLocation>
        <location evidence="1">Cytoplasm</location>
    </subcellularLocation>
</comment>
<dbReference type="Pfam" id="PF02092">
    <property type="entry name" value="tRNA_synt_2f"/>
    <property type="match status" value="1"/>
</dbReference>
<dbReference type="PROSITE" id="PS50861">
    <property type="entry name" value="AA_TRNA_LIGASE_II_GLYAB"/>
    <property type="match status" value="1"/>
</dbReference>
<gene>
    <name evidence="12" type="ORF">METZ01_LOCUS44210</name>
</gene>
<evidence type="ECO:0000256" key="8">
    <source>
        <dbReference type="ARBA" id="ARBA00022917"/>
    </source>
</evidence>
<dbReference type="GO" id="GO:0005524">
    <property type="term" value="F:ATP binding"/>
    <property type="evidence" value="ECO:0007669"/>
    <property type="project" value="UniProtKB-KW"/>
</dbReference>
<dbReference type="InterPro" id="IPR006194">
    <property type="entry name" value="Gly-tRNA-synth_heterodimer"/>
</dbReference>
<keyword evidence="6" id="KW-0547">Nucleotide-binding</keyword>
<dbReference type="GO" id="GO:0006426">
    <property type="term" value="P:glycyl-tRNA aminoacylation"/>
    <property type="evidence" value="ECO:0007669"/>
    <property type="project" value="InterPro"/>
</dbReference>
<dbReference type="Pfam" id="PF05746">
    <property type="entry name" value="DALR_1"/>
    <property type="match status" value="1"/>
</dbReference>
<comment type="similarity">
    <text evidence="2">Belongs to the class-II aminoacyl-tRNA synthetase family.</text>
</comment>
<dbReference type="InterPro" id="IPR015944">
    <property type="entry name" value="Gly-tRNA-synth_bsu"/>
</dbReference>
<evidence type="ECO:0000256" key="6">
    <source>
        <dbReference type="ARBA" id="ARBA00022741"/>
    </source>
</evidence>
<dbReference type="EC" id="6.1.1.14" evidence="3"/>
<evidence type="ECO:0000256" key="3">
    <source>
        <dbReference type="ARBA" id="ARBA00012829"/>
    </source>
</evidence>
<dbReference type="EMBL" id="UINC01001968">
    <property type="protein sequence ID" value="SUZ91356.1"/>
    <property type="molecule type" value="Genomic_DNA"/>
</dbReference>
<dbReference type="GO" id="GO:0004814">
    <property type="term" value="F:arginine-tRNA ligase activity"/>
    <property type="evidence" value="ECO:0007669"/>
    <property type="project" value="InterPro"/>
</dbReference>
<dbReference type="SUPFAM" id="SSF109604">
    <property type="entry name" value="HD-domain/PDEase-like"/>
    <property type="match status" value="1"/>
</dbReference>
<evidence type="ECO:0000256" key="10">
    <source>
        <dbReference type="ARBA" id="ARBA00047937"/>
    </source>
</evidence>
<accession>A0A381RHR7</accession>
<proteinExistence type="inferred from homology"/>
<protein>
    <recommendedName>
        <fullName evidence="3">glycine--tRNA ligase</fullName>
        <ecNumber evidence="3">6.1.1.14</ecNumber>
    </recommendedName>
</protein>
<dbReference type="PRINTS" id="PR01045">
    <property type="entry name" value="TRNASYNTHGB"/>
</dbReference>
<dbReference type="GO" id="GO:0006420">
    <property type="term" value="P:arginyl-tRNA aminoacylation"/>
    <property type="evidence" value="ECO:0007669"/>
    <property type="project" value="InterPro"/>
</dbReference>
<sequence>MSELLIELFSEEMPPNLQINARNQFKKFFGEALLSLNLKYKSFEVYSTPTRLTATVSGLPSRIKILPTEIKGPKLGVPQSVVESFAKSKNIKLSDLYEKKLEKGVFYFVKTKGKEITIEEELIKNIPKSLGQISWKKSMKWSNHDLDWGRPLRSILSIFNKKYLKFNYRHIETVNFTLIEDGLEIKQKRIKDFKDYEKFLKKNEIILDHSKREKFISDRIKSICQTKSFEEKIDQNLLLEVSNLVDKPRIIVAKFDKNYLKLPKEVIKSTLQSHQKYFTLIDHKGRINNEFIIVINKKDAKKLIKIGNERVVEARLSDASFFWERDKSLNLIKQINKLKKIIFYENLGTIYDKTQRLRQMAYFISDQLNLNKEKIEIAASISKSDLVSDLVGEFPELQGVMGKYFASNQGFGDDISLAISEHYLPVSISSSVAKKPISYALSILDKLDTLVGFYLINEKPTSSKDPFALRRAAIGLLRTIIENNLTVKIRDLIDYFIKIYLKQGVTQSNNEVNKELITFFRERMKNILKEKKIRTDIIEASISSHLSDDFLELYKKTLIMNKFISKDLGKNAVSTYKRASNILDQETLDSKNGPDAVLFKQDEEKELFERINNIRKVFTLREERKDYEKHLKLLSETKSSTDKFFDKVKVNDENQDLKNNRLELLQILCSTFNSFIDFSKLEGT</sequence>
<evidence type="ECO:0000256" key="5">
    <source>
        <dbReference type="ARBA" id="ARBA00022598"/>
    </source>
</evidence>
<dbReference type="AlphaFoldDB" id="A0A381RHR7"/>
<dbReference type="GO" id="GO:0004820">
    <property type="term" value="F:glycine-tRNA ligase activity"/>
    <property type="evidence" value="ECO:0007669"/>
    <property type="project" value="UniProtKB-EC"/>
</dbReference>
<evidence type="ECO:0000259" key="11">
    <source>
        <dbReference type="Pfam" id="PF05746"/>
    </source>
</evidence>
<evidence type="ECO:0000256" key="7">
    <source>
        <dbReference type="ARBA" id="ARBA00022840"/>
    </source>
</evidence>
<evidence type="ECO:0000256" key="9">
    <source>
        <dbReference type="ARBA" id="ARBA00023146"/>
    </source>
</evidence>
<evidence type="ECO:0000256" key="2">
    <source>
        <dbReference type="ARBA" id="ARBA00008226"/>
    </source>
</evidence>
<feature type="domain" description="DALR anticodon binding" evidence="11">
    <location>
        <begin position="575"/>
        <end position="673"/>
    </location>
</feature>
<keyword evidence="8" id="KW-0648">Protein biosynthesis</keyword>
<keyword evidence="4" id="KW-0963">Cytoplasm</keyword>
<dbReference type="PANTHER" id="PTHR30075:SF2">
    <property type="entry name" value="GLYCINE--TRNA LIGASE, CHLOROPLASTIC_MITOCHONDRIAL 2"/>
    <property type="match status" value="1"/>
</dbReference>
<keyword evidence="5" id="KW-0436">Ligase</keyword>
<reference evidence="12" key="1">
    <citation type="submission" date="2018-05" db="EMBL/GenBank/DDBJ databases">
        <authorList>
            <person name="Lanie J.A."/>
            <person name="Ng W.-L."/>
            <person name="Kazmierczak K.M."/>
            <person name="Andrzejewski T.M."/>
            <person name="Davidsen T.M."/>
            <person name="Wayne K.J."/>
            <person name="Tettelin H."/>
            <person name="Glass J.I."/>
            <person name="Rusch D."/>
            <person name="Podicherti R."/>
            <person name="Tsui H.-C.T."/>
            <person name="Winkler M.E."/>
        </authorList>
    </citation>
    <scope>NUCLEOTIDE SEQUENCE</scope>
</reference>
<dbReference type="NCBIfam" id="TIGR00211">
    <property type="entry name" value="glyS"/>
    <property type="match status" value="1"/>
</dbReference>
<name>A0A381RHR7_9ZZZZ</name>
<dbReference type="GO" id="GO:0005829">
    <property type="term" value="C:cytosol"/>
    <property type="evidence" value="ECO:0007669"/>
    <property type="project" value="TreeGrafter"/>
</dbReference>
<keyword evidence="9" id="KW-0030">Aminoacyl-tRNA synthetase</keyword>
<dbReference type="PANTHER" id="PTHR30075">
    <property type="entry name" value="GLYCYL-TRNA SYNTHETASE"/>
    <property type="match status" value="1"/>
</dbReference>
<dbReference type="HAMAP" id="MF_00255">
    <property type="entry name" value="Gly_tRNA_synth_beta"/>
    <property type="match status" value="1"/>
</dbReference>
<dbReference type="InterPro" id="IPR008909">
    <property type="entry name" value="DALR_anticod-bd"/>
</dbReference>
<evidence type="ECO:0000313" key="12">
    <source>
        <dbReference type="EMBL" id="SUZ91356.1"/>
    </source>
</evidence>
<organism evidence="12">
    <name type="scientific">marine metagenome</name>
    <dbReference type="NCBI Taxonomy" id="408172"/>
    <lineage>
        <taxon>unclassified sequences</taxon>
        <taxon>metagenomes</taxon>
        <taxon>ecological metagenomes</taxon>
    </lineage>
</organism>